<comment type="caution">
    <text evidence="1">The sequence shown here is derived from an EMBL/GenBank/DDBJ whole genome shotgun (WGS) entry which is preliminary data.</text>
</comment>
<evidence type="ECO:0000313" key="2">
    <source>
        <dbReference type="Proteomes" id="UP001571476"/>
    </source>
</evidence>
<dbReference type="EMBL" id="JBGOSP010000007">
    <property type="protein sequence ID" value="MFA3837799.1"/>
    <property type="molecule type" value="Genomic_DNA"/>
</dbReference>
<reference evidence="1 2" key="1">
    <citation type="submission" date="2024-08" db="EMBL/GenBank/DDBJ databases">
        <title>Genome sequence of Streptomyces aureus CACIA-1.46HGO.</title>
        <authorList>
            <person name="Evangelista-Martinez Z."/>
        </authorList>
    </citation>
    <scope>NUCLEOTIDE SEQUENCE [LARGE SCALE GENOMIC DNA]</scope>
    <source>
        <strain evidence="1 2">CACIA-1.46HGO</strain>
    </source>
</reference>
<dbReference type="RefSeq" id="WP_326709413.1">
    <property type="nucleotide sequence ID" value="NZ_BAAAKQ010000089.1"/>
</dbReference>
<organism evidence="1 2">
    <name type="scientific">Streptomyces aureus</name>
    <dbReference type="NCBI Taxonomy" id="193461"/>
    <lineage>
        <taxon>Bacteria</taxon>
        <taxon>Bacillati</taxon>
        <taxon>Actinomycetota</taxon>
        <taxon>Actinomycetes</taxon>
        <taxon>Kitasatosporales</taxon>
        <taxon>Streptomycetaceae</taxon>
        <taxon>Streptomyces</taxon>
    </lineage>
</organism>
<gene>
    <name evidence="1" type="ORF">ACEG43_16730</name>
</gene>
<evidence type="ECO:0000313" key="1">
    <source>
        <dbReference type="EMBL" id="MFA3837799.1"/>
    </source>
</evidence>
<protein>
    <submittedName>
        <fullName evidence="1">Uncharacterized protein</fullName>
    </submittedName>
</protein>
<proteinExistence type="predicted"/>
<name>A0ABV4SJJ4_9ACTN</name>
<keyword evidence="2" id="KW-1185">Reference proteome</keyword>
<sequence length="41" mass="4639">MRAVADSSLWRHRDFRLYWTSQAGDVLGSSLSSVAVPWSRS</sequence>
<accession>A0ABV4SJJ4</accession>
<dbReference type="Proteomes" id="UP001571476">
    <property type="component" value="Unassembled WGS sequence"/>
</dbReference>